<comment type="similarity">
    <text evidence="1">Belongs to the P-Pant transferase superfamily. Gsp/Sfp/HetI/AcpT family.</text>
</comment>
<dbReference type="InterPro" id="IPR037143">
    <property type="entry name" value="4-PPantetheinyl_Trfase_dom_sf"/>
</dbReference>
<sequence length="231" mass="24638">MPDSDHDPAVRAGLALLTPAEHDRLARFRFARDRAQYAVGHALLRTALSWCHPELPPLGWEFRTTWHGRPELAGRGAQTGLRFNLSHAPGAAVCVVTRRTDCGIDVEEAAQQRTPRPSGVLAPAEAAALAGLPAGRRADALLRYWTLKEAYTKALGLGLAHPFHRCDFGALSDTGTIALAADATGQWQFHQWRPGPGHIAALALRRGADAAGMVVVHHGDAPAGPGQTIAT</sequence>
<gene>
    <name evidence="5" type="ORF">ACFP3J_20285</name>
</gene>
<dbReference type="Gene3D" id="3.90.470.20">
    <property type="entry name" value="4'-phosphopantetheinyl transferase domain"/>
    <property type="match status" value="2"/>
</dbReference>
<dbReference type="InterPro" id="IPR050559">
    <property type="entry name" value="P-Pant_transferase_sf"/>
</dbReference>
<protein>
    <submittedName>
        <fullName evidence="5">4'-phosphopantetheinyl transferase family protein</fullName>
    </submittedName>
</protein>
<dbReference type="GO" id="GO:0016740">
    <property type="term" value="F:transferase activity"/>
    <property type="evidence" value="ECO:0007669"/>
    <property type="project" value="UniProtKB-KW"/>
</dbReference>
<evidence type="ECO:0000256" key="1">
    <source>
        <dbReference type="ARBA" id="ARBA00010990"/>
    </source>
</evidence>
<evidence type="ECO:0000313" key="6">
    <source>
        <dbReference type="Proteomes" id="UP001596065"/>
    </source>
</evidence>
<proteinExistence type="inferred from homology"/>
<dbReference type="InterPro" id="IPR055066">
    <property type="entry name" value="AASDHPPT_N"/>
</dbReference>
<dbReference type="PANTHER" id="PTHR12215">
    <property type="entry name" value="PHOSPHOPANTETHEINE TRANSFERASE"/>
    <property type="match status" value="1"/>
</dbReference>
<dbReference type="Pfam" id="PF01648">
    <property type="entry name" value="ACPS"/>
    <property type="match status" value="1"/>
</dbReference>
<name>A0ABW0WJ75_STRNO</name>
<keyword evidence="6" id="KW-1185">Reference proteome</keyword>
<dbReference type="PANTHER" id="PTHR12215:SF10">
    <property type="entry name" value="L-AMINOADIPATE-SEMIALDEHYDE DEHYDROGENASE-PHOSPHOPANTETHEINYL TRANSFERASE"/>
    <property type="match status" value="1"/>
</dbReference>
<dbReference type="Pfam" id="PF22624">
    <property type="entry name" value="AASDHPPT_N"/>
    <property type="match status" value="1"/>
</dbReference>
<dbReference type="Proteomes" id="UP001596065">
    <property type="component" value="Unassembled WGS sequence"/>
</dbReference>
<comment type="caution">
    <text evidence="5">The sequence shown here is derived from an EMBL/GenBank/DDBJ whole genome shotgun (WGS) entry which is preliminary data.</text>
</comment>
<evidence type="ECO:0000259" key="4">
    <source>
        <dbReference type="Pfam" id="PF22624"/>
    </source>
</evidence>
<evidence type="ECO:0000256" key="2">
    <source>
        <dbReference type="ARBA" id="ARBA00022679"/>
    </source>
</evidence>
<organism evidence="5 6">
    <name type="scientific">Streptomyces nogalater</name>
    <dbReference type="NCBI Taxonomy" id="38314"/>
    <lineage>
        <taxon>Bacteria</taxon>
        <taxon>Bacillati</taxon>
        <taxon>Actinomycetota</taxon>
        <taxon>Actinomycetes</taxon>
        <taxon>Kitasatosporales</taxon>
        <taxon>Streptomycetaceae</taxon>
        <taxon>Streptomyces</taxon>
    </lineage>
</organism>
<reference evidence="6" key="1">
    <citation type="journal article" date="2019" name="Int. J. Syst. Evol. Microbiol.">
        <title>The Global Catalogue of Microorganisms (GCM) 10K type strain sequencing project: providing services to taxonomists for standard genome sequencing and annotation.</title>
        <authorList>
            <consortium name="The Broad Institute Genomics Platform"/>
            <consortium name="The Broad Institute Genome Sequencing Center for Infectious Disease"/>
            <person name="Wu L."/>
            <person name="Ma J."/>
        </authorList>
    </citation>
    <scope>NUCLEOTIDE SEQUENCE [LARGE SCALE GENOMIC DNA]</scope>
    <source>
        <strain evidence="6">KCTC 5701</strain>
    </source>
</reference>
<feature type="domain" description="4'-phosphopantetheinyl transferase" evidence="3">
    <location>
        <begin position="102"/>
        <end position="201"/>
    </location>
</feature>
<feature type="domain" description="4'-phosphopantetheinyl transferase N-terminal" evidence="4">
    <location>
        <begin position="13"/>
        <end position="93"/>
    </location>
</feature>
<accession>A0ABW0WJ75</accession>
<dbReference type="RefSeq" id="WP_344346550.1">
    <property type="nucleotide sequence ID" value="NZ_BAAASM010000004.1"/>
</dbReference>
<dbReference type="InterPro" id="IPR008278">
    <property type="entry name" value="4-PPantetheinyl_Trfase_dom"/>
</dbReference>
<keyword evidence="2 5" id="KW-0808">Transferase</keyword>
<dbReference type="SUPFAM" id="SSF56214">
    <property type="entry name" value="4'-phosphopantetheinyl transferase"/>
    <property type="match status" value="2"/>
</dbReference>
<evidence type="ECO:0000313" key="5">
    <source>
        <dbReference type="EMBL" id="MFC5657818.1"/>
    </source>
</evidence>
<dbReference type="EMBL" id="JBHSOE010000034">
    <property type="protein sequence ID" value="MFC5657818.1"/>
    <property type="molecule type" value="Genomic_DNA"/>
</dbReference>
<evidence type="ECO:0000259" key="3">
    <source>
        <dbReference type="Pfam" id="PF01648"/>
    </source>
</evidence>